<dbReference type="SUPFAM" id="SSF101936">
    <property type="entry name" value="DNA-binding pseudobarrel domain"/>
    <property type="match status" value="1"/>
</dbReference>
<evidence type="ECO:0000313" key="6">
    <source>
        <dbReference type="EMBL" id="TQD94583.1"/>
    </source>
</evidence>
<evidence type="ECO:0000256" key="2">
    <source>
        <dbReference type="ARBA" id="ARBA00023015"/>
    </source>
</evidence>
<dbReference type="InterPro" id="IPR015300">
    <property type="entry name" value="DNA-bd_pseudobarrel_sf"/>
</dbReference>
<dbReference type="GO" id="GO:0003677">
    <property type="term" value="F:DNA binding"/>
    <property type="evidence" value="ECO:0007669"/>
    <property type="project" value="UniProtKB-KW"/>
</dbReference>
<dbReference type="Proteomes" id="UP000315295">
    <property type="component" value="Unassembled WGS sequence"/>
</dbReference>
<dbReference type="PANTHER" id="PTHR31541:SF25">
    <property type="entry name" value="GAMMA-GLIADIN B"/>
    <property type="match status" value="1"/>
</dbReference>
<accession>A0A540M756</accession>
<sequence length="268" mass="31020">MEFTEKDFDASQNRMIALLEVARLATEDLVQEELMKQKRKIKKPMLIDWAAKKNRSSNISFKRNWEMVDVPGDVGWTPVELKMQKMSLKNNNKKGADTMNIALKKKETISPSAPLGYHDLPEKFKREIERLGGTKVELVIEKQLTKTDLRSGRMSMPLNQIVSISFLEDEDMEMLENGETMTVRLIDPGLVQGDINLRRLEKREGKNPIYVLRTQWGDVARKNKLKAADLVQVWSFRVNRALHLALVLVKSSSVDGDHQEIMEEWKRW</sequence>
<evidence type="ECO:0000256" key="1">
    <source>
        <dbReference type="ARBA" id="ARBA00004123"/>
    </source>
</evidence>
<evidence type="ECO:0008006" key="8">
    <source>
        <dbReference type="Google" id="ProtNLM"/>
    </source>
</evidence>
<dbReference type="EMBL" id="VIEB01000340">
    <property type="protein sequence ID" value="TQD94583.1"/>
    <property type="molecule type" value="Genomic_DNA"/>
</dbReference>
<dbReference type="PANTHER" id="PTHR31541">
    <property type="entry name" value="B3 DOMAIN PLANT PROTEIN-RELATED"/>
    <property type="match status" value="1"/>
</dbReference>
<keyword evidence="2" id="KW-0805">Transcription regulation</keyword>
<gene>
    <name evidence="6" type="ORF">C1H46_019828</name>
</gene>
<keyword evidence="7" id="KW-1185">Reference proteome</keyword>
<evidence type="ECO:0000256" key="3">
    <source>
        <dbReference type="ARBA" id="ARBA00023125"/>
    </source>
</evidence>
<dbReference type="Pfam" id="PF03754">
    <property type="entry name" value="At2g31720-like"/>
    <property type="match status" value="1"/>
</dbReference>
<organism evidence="6 7">
    <name type="scientific">Malus baccata</name>
    <name type="common">Siberian crab apple</name>
    <name type="synonym">Pyrus baccata</name>
    <dbReference type="NCBI Taxonomy" id="106549"/>
    <lineage>
        <taxon>Eukaryota</taxon>
        <taxon>Viridiplantae</taxon>
        <taxon>Streptophyta</taxon>
        <taxon>Embryophyta</taxon>
        <taxon>Tracheophyta</taxon>
        <taxon>Spermatophyta</taxon>
        <taxon>Magnoliopsida</taxon>
        <taxon>eudicotyledons</taxon>
        <taxon>Gunneridae</taxon>
        <taxon>Pentapetalae</taxon>
        <taxon>rosids</taxon>
        <taxon>fabids</taxon>
        <taxon>Rosales</taxon>
        <taxon>Rosaceae</taxon>
        <taxon>Amygdaloideae</taxon>
        <taxon>Maleae</taxon>
        <taxon>Malus</taxon>
    </lineage>
</organism>
<keyword evidence="4" id="KW-0804">Transcription</keyword>
<evidence type="ECO:0000256" key="4">
    <source>
        <dbReference type="ARBA" id="ARBA00023163"/>
    </source>
</evidence>
<comment type="subcellular location">
    <subcellularLocation>
        <location evidence="1">Nucleus</location>
    </subcellularLocation>
</comment>
<keyword evidence="3" id="KW-0238">DNA-binding</keyword>
<dbReference type="AlphaFoldDB" id="A0A540M756"/>
<reference evidence="6 7" key="1">
    <citation type="journal article" date="2019" name="G3 (Bethesda)">
        <title>Sequencing of a Wild Apple (Malus baccata) Genome Unravels the Differences Between Cultivated and Wild Apple Species Regarding Disease Resistance and Cold Tolerance.</title>
        <authorList>
            <person name="Chen X."/>
        </authorList>
    </citation>
    <scope>NUCLEOTIDE SEQUENCE [LARGE SCALE GENOMIC DNA]</scope>
    <source>
        <strain evidence="7">cv. Shandingzi</strain>
        <tissue evidence="6">Leaves</tissue>
    </source>
</reference>
<name>A0A540M756_MALBA</name>
<evidence type="ECO:0000313" key="7">
    <source>
        <dbReference type="Proteomes" id="UP000315295"/>
    </source>
</evidence>
<proteinExistence type="predicted"/>
<dbReference type="Gene3D" id="2.40.330.10">
    <property type="entry name" value="DNA-binding pseudobarrel domain"/>
    <property type="match status" value="1"/>
</dbReference>
<evidence type="ECO:0000256" key="5">
    <source>
        <dbReference type="ARBA" id="ARBA00023242"/>
    </source>
</evidence>
<comment type="caution">
    <text evidence="6">The sequence shown here is derived from an EMBL/GenBank/DDBJ whole genome shotgun (WGS) entry which is preliminary data.</text>
</comment>
<keyword evidence="5" id="KW-0539">Nucleus</keyword>
<protein>
    <recommendedName>
        <fullName evidence="8">TF-B3 domain-containing protein</fullName>
    </recommendedName>
</protein>
<dbReference type="InterPro" id="IPR005508">
    <property type="entry name" value="At2g31720-like"/>
</dbReference>
<dbReference type="GO" id="GO:0005634">
    <property type="term" value="C:nucleus"/>
    <property type="evidence" value="ECO:0007669"/>
    <property type="project" value="UniProtKB-SubCell"/>
</dbReference>
<dbReference type="STRING" id="106549.A0A540M756"/>